<comment type="caution">
    <text evidence="2">The sequence shown here is derived from an EMBL/GenBank/DDBJ whole genome shotgun (WGS) entry which is preliminary data.</text>
</comment>
<dbReference type="PANTHER" id="PTHR43194:SF2">
    <property type="entry name" value="PEROXISOMAL MEMBRANE PROTEIN LPX1"/>
    <property type="match status" value="1"/>
</dbReference>
<dbReference type="EMBL" id="LVHI01000007">
    <property type="protein sequence ID" value="OAK55973.1"/>
    <property type="molecule type" value="Genomic_DNA"/>
</dbReference>
<dbReference type="Gene3D" id="3.40.50.1820">
    <property type="entry name" value="alpha/beta hydrolase"/>
    <property type="match status" value="1"/>
</dbReference>
<dbReference type="PANTHER" id="PTHR43194">
    <property type="entry name" value="HYDROLASE ALPHA/BETA FOLD FAMILY"/>
    <property type="match status" value="1"/>
</dbReference>
<feature type="domain" description="AB hydrolase-1" evidence="1">
    <location>
        <begin position="12"/>
        <end position="234"/>
    </location>
</feature>
<evidence type="ECO:0000259" key="1">
    <source>
        <dbReference type="Pfam" id="PF12697"/>
    </source>
</evidence>
<dbReference type="InterPro" id="IPR050228">
    <property type="entry name" value="Carboxylesterase_BioH"/>
</dbReference>
<dbReference type="Proteomes" id="UP000077519">
    <property type="component" value="Unassembled WGS sequence"/>
</dbReference>
<proteinExistence type="predicted"/>
<dbReference type="InterPro" id="IPR000073">
    <property type="entry name" value="AB_hydrolase_1"/>
</dbReference>
<sequence length="245" mass="27754">MLYDEGGTGRPLLLLHGLMGSAGTWRRQVPWLREFGHVYTYDAPGHRRPPPSDLTTEAFVEDLIEHVRHLGSTVLIGHSMGSLHGMCLAAARPDLVSGVVVEDIAPDFRGRTADAWAAMIRRWPQPFPDADAVDRYFGDVAGQYFRDSFLRRDDGYHLHGDVSTFEKISQEWGTRHFWDEWDAVRAPSLLIEGEFGITPAGQMTEMHRRNPMSTYVCVAGAAHLVHDEQPTVYRQAVEEFLRRLQ</sequence>
<gene>
    <name evidence="2" type="ORF">A3K89_18535</name>
</gene>
<evidence type="ECO:0000313" key="3">
    <source>
        <dbReference type="Proteomes" id="UP000077519"/>
    </source>
</evidence>
<protein>
    <submittedName>
        <fullName evidence="2">Alpha/beta hydrolase</fullName>
    </submittedName>
</protein>
<dbReference type="RefSeq" id="WP_068423309.1">
    <property type="nucleotide sequence ID" value="NZ_LVHI01000007.1"/>
</dbReference>
<organism evidence="2 3">
    <name type="scientific">Rhodococcoides kyotonense</name>
    <dbReference type="NCBI Taxonomy" id="398843"/>
    <lineage>
        <taxon>Bacteria</taxon>
        <taxon>Bacillati</taxon>
        <taxon>Actinomycetota</taxon>
        <taxon>Actinomycetes</taxon>
        <taxon>Mycobacteriales</taxon>
        <taxon>Nocardiaceae</taxon>
        <taxon>Rhodococcoides</taxon>
    </lineage>
</organism>
<accession>A0A177YKE3</accession>
<reference evidence="2 3" key="1">
    <citation type="submission" date="2016-03" db="EMBL/GenBank/DDBJ databases">
        <title>Genome sequence of Rhodococcus kyotonensis KB10.</title>
        <authorList>
            <person name="Jeong H."/>
            <person name="Hong C.E."/>
            <person name="Jo S.H."/>
            <person name="Park J.M."/>
        </authorList>
    </citation>
    <scope>NUCLEOTIDE SEQUENCE [LARGE SCALE GENOMIC DNA]</scope>
    <source>
        <strain evidence="2 3">KB10</strain>
    </source>
</reference>
<name>A0A177YKE3_9NOCA</name>
<dbReference type="AlphaFoldDB" id="A0A177YKE3"/>
<dbReference type="InterPro" id="IPR029058">
    <property type="entry name" value="AB_hydrolase_fold"/>
</dbReference>
<dbReference type="Pfam" id="PF12697">
    <property type="entry name" value="Abhydrolase_6"/>
    <property type="match status" value="1"/>
</dbReference>
<dbReference type="SUPFAM" id="SSF53474">
    <property type="entry name" value="alpha/beta-Hydrolases"/>
    <property type="match status" value="1"/>
</dbReference>
<evidence type="ECO:0000313" key="2">
    <source>
        <dbReference type="EMBL" id="OAK55973.1"/>
    </source>
</evidence>
<dbReference type="GO" id="GO:0016787">
    <property type="term" value="F:hydrolase activity"/>
    <property type="evidence" value="ECO:0007669"/>
    <property type="project" value="UniProtKB-KW"/>
</dbReference>
<keyword evidence="3" id="KW-1185">Reference proteome</keyword>
<keyword evidence="2" id="KW-0378">Hydrolase</keyword>